<feature type="transmembrane region" description="Helical" evidence="7">
    <location>
        <begin position="121"/>
        <end position="144"/>
    </location>
</feature>
<dbReference type="GO" id="GO:0005886">
    <property type="term" value="C:plasma membrane"/>
    <property type="evidence" value="ECO:0007669"/>
    <property type="project" value="UniProtKB-SubCell"/>
</dbReference>
<organism evidence="9">
    <name type="scientific">freshwater metagenome</name>
    <dbReference type="NCBI Taxonomy" id="449393"/>
    <lineage>
        <taxon>unclassified sequences</taxon>
        <taxon>metagenomes</taxon>
        <taxon>ecological metagenomes</taxon>
    </lineage>
</organism>
<dbReference type="InterPro" id="IPR000515">
    <property type="entry name" value="MetI-like"/>
</dbReference>
<evidence type="ECO:0000256" key="4">
    <source>
        <dbReference type="ARBA" id="ARBA00022692"/>
    </source>
</evidence>
<evidence type="ECO:0000259" key="8">
    <source>
        <dbReference type="PROSITE" id="PS50928"/>
    </source>
</evidence>
<sequence>MLLVVWASLTLTFILSRVIPADPARLAAGLEAGPEQVLEVKRALGLDKPLIIQYLTYLKNISHLNLGDSIQTRQPVLKDIVQYLPVTLELVFISFFIYAILGVLFGVLWARFPKSPFSKILSFTSILGIAMPVFWVGLLLQLIFASKLQWLPLAGSLQYQNYDMTRFTGMGALDSLLSWNFEALKDASLNLVLPVTTLVISQIAIATRLTKSTVEVELRQHYVRTARSRGIPEWKITIFDALRNALNPVVTMLGLQFGWLFGGTILVEVIFSWPGLGLYAFNAFRTFDYNPILAITLVITVTFVVVNELVALLYPILDPKLKDRR</sequence>
<dbReference type="GO" id="GO:0055085">
    <property type="term" value="P:transmembrane transport"/>
    <property type="evidence" value="ECO:0007669"/>
    <property type="project" value="InterPro"/>
</dbReference>
<comment type="subcellular location">
    <subcellularLocation>
        <location evidence="1">Cell membrane</location>
        <topology evidence="1">Multi-pass membrane protein</topology>
    </subcellularLocation>
</comment>
<feature type="transmembrane region" description="Helical" evidence="7">
    <location>
        <begin position="90"/>
        <end position="109"/>
    </location>
</feature>
<feature type="transmembrane region" description="Helical" evidence="7">
    <location>
        <begin position="292"/>
        <end position="317"/>
    </location>
</feature>
<evidence type="ECO:0000313" key="9">
    <source>
        <dbReference type="EMBL" id="CAB4819994.1"/>
    </source>
</evidence>
<evidence type="ECO:0000256" key="1">
    <source>
        <dbReference type="ARBA" id="ARBA00004651"/>
    </source>
</evidence>
<dbReference type="EMBL" id="CAFABG010000005">
    <property type="protein sequence ID" value="CAB4819994.1"/>
    <property type="molecule type" value="Genomic_DNA"/>
</dbReference>
<feature type="domain" description="ABC transmembrane type-1" evidence="8">
    <location>
        <begin position="84"/>
        <end position="310"/>
    </location>
</feature>
<dbReference type="SUPFAM" id="SSF161098">
    <property type="entry name" value="MetI-like"/>
    <property type="match status" value="1"/>
</dbReference>
<evidence type="ECO:0000256" key="5">
    <source>
        <dbReference type="ARBA" id="ARBA00022989"/>
    </source>
</evidence>
<dbReference type="AlphaFoldDB" id="A0A6J6ZH50"/>
<name>A0A6J6ZH50_9ZZZZ</name>
<keyword evidence="3" id="KW-1003">Cell membrane</keyword>
<gene>
    <name evidence="9" type="ORF">UFOPK3181_00143</name>
    <name evidence="10" type="ORF">UFOPK3520_00043</name>
</gene>
<dbReference type="PANTHER" id="PTHR43163">
    <property type="entry name" value="DIPEPTIDE TRANSPORT SYSTEM PERMEASE PROTEIN DPPB-RELATED"/>
    <property type="match status" value="1"/>
</dbReference>
<feature type="transmembrane region" description="Helical" evidence="7">
    <location>
        <begin position="257"/>
        <end position="280"/>
    </location>
</feature>
<keyword evidence="6 7" id="KW-0472">Membrane</keyword>
<dbReference type="PANTHER" id="PTHR43163:SF6">
    <property type="entry name" value="DIPEPTIDE TRANSPORT SYSTEM PERMEASE PROTEIN DPPB-RELATED"/>
    <property type="match status" value="1"/>
</dbReference>
<accession>A0A6J6ZH50</accession>
<evidence type="ECO:0000256" key="2">
    <source>
        <dbReference type="ARBA" id="ARBA00022448"/>
    </source>
</evidence>
<dbReference type="EMBL" id="CAFBSF010000001">
    <property type="protein sequence ID" value="CAB5239026.1"/>
    <property type="molecule type" value="Genomic_DNA"/>
</dbReference>
<dbReference type="CDD" id="cd06261">
    <property type="entry name" value="TM_PBP2"/>
    <property type="match status" value="1"/>
</dbReference>
<reference evidence="9" key="1">
    <citation type="submission" date="2020-05" db="EMBL/GenBank/DDBJ databases">
        <authorList>
            <person name="Chiriac C."/>
            <person name="Salcher M."/>
            <person name="Ghai R."/>
            <person name="Kavagutti S V."/>
        </authorList>
    </citation>
    <scope>NUCLEOTIDE SEQUENCE</scope>
</reference>
<evidence type="ECO:0000313" key="10">
    <source>
        <dbReference type="EMBL" id="CAB5239026.1"/>
    </source>
</evidence>
<evidence type="ECO:0000256" key="7">
    <source>
        <dbReference type="SAM" id="Phobius"/>
    </source>
</evidence>
<dbReference type="InterPro" id="IPR045621">
    <property type="entry name" value="BPD_transp_1_N"/>
</dbReference>
<dbReference type="PROSITE" id="PS50928">
    <property type="entry name" value="ABC_TM1"/>
    <property type="match status" value="1"/>
</dbReference>
<keyword evidence="2" id="KW-0813">Transport</keyword>
<dbReference type="InterPro" id="IPR035906">
    <property type="entry name" value="MetI-like_sf"/>
</dbReference>
<dbReference type="Gene3D" id="1.10.3720.10">
    <property type="entry name" value="MetI-like"/>
    <property type="match status" value="1"/>
</dbReference>
<evidence type="ECO:0000256" key="6">
    <source>
        <dbReference type="ARBA" id="ARBA00023136"/>
    </source>
</evidence>
<proteinExistence type="predicted"/>
<dbReference type="Pfam" id="PF19300">
    <property type="entry name" value="BPD_transp_1_N"/>
    <property type="match status" value="1"/>
</dbReference>
<evidence type="ECO:0000256" key="3">
    <source>
        <dbReference type="ARBA" id="ARBA00022475"/>
    </source>
</evidence>
<keyword evidence="5 7" id="KW-1133">Transmembrane helix</keyword>
<protein>
    <submittedName>
        <fullName evidence="9">Unannotated protein</fullName>
    </submittedName>
</protein>
<keyword evidence="4 7" id="KW-0812">Transmembrane</keyword>
<dbReference type="Pfam" id="PF00528">
    <property type="entry name" value="BPD_transp_1"/>
    <property type="match status" value="1"/>
</dbReference>